<keyword evidence="2 4" id="KW-0238">DNA-binding</keyword>
<dbReference type="InterPro" id="IPR001647">
    <property type="entry name" value="HTH_TetR"/>
</dbReference>
<dbReference type="InterPro" id="IPR049484">
    <property type="entry name" value="Rv0078-like_C"/>
</dbReference>
<reference evidence="6 7" key="1">
    <citation type="submission" date="2024-09" db="EMBL/GenBank/DDBJ databases">
        <authorList>
            <person name="Sun Q."/>
            <person name="Mori K."/>
        </authorList>
    </citation>
    <scope>NUCLEOTIDE SEQUENCE [LARGE SCALE GENOMIC DNA]</scope>
    <source>
        <strain evidence="6 7">CCM 8654</strain>
    </source>
</reference>
<protein>
    <submittedName>
        <fullName evidence="6">TetR/AcrR family transcriptional regulator</fullName>
    </submittedName>
</protein>
<dbReference type="EMBL" id="JBHLXH010000001">
    <property type="protein sequence ID" value="MFC0221728.1"/>
    <property type="molecule type" value="Genomic_DNA"/>
</dbReference>
<keyword evidence="3" id="KW-0804">Transcription</keyword>
<dbReference type="InterPro" id="IPR050109">
    <property type="entry name" value="HTH-type_TetR-like_transc_reg"/>
</dbReference>
<dbReference type="PROSITE" id="PS50977">
    <property type="entry name" value="HTH_TETR_2"/>
    <property type="match status" value="1"/>
</dbReference>
<dbReference type="PRINTS" id="PR00455">
    <property type="entry name" value="HTHTETR"/>
</dbReference>
<dbReference type="PANTHER" id="PTHR30055:SF234">
    <property type="entry name" value="HTH-TYPE TRANSCRIPTIONAL REGULATOR BETI"/>
    <property type="match status" value="1"/>
</dbReference>
<dbReference type="Gene3D" id="1.10.357.10">
    <property type="entry name" value="Tetracycline Repressor, domain 2"/>
    <property type="match status" value="1"/>
</dbReference>
<dbReference type="Pfam" id="PF00440">
    <property type="entry name" value="TetR_N"/>
    <property type="match status" value="1"/>
</dbReference>
<evidence type="ECO:0000313" key="6">
    <source>
        <dbReference type="EMBL" id="MFC0221728.1"/>
    </source>
</evidence>
<dbReference type="InterPro" id="IPR023772">
    <property type="entry name" value="DNA-bd_HTH_TetR-type_CS"/>
</dbReference>
<evidence type="ECO:0000256" key="3">
    <source>
        <dbReference type="ARBA" id="ARBA00023163"/>
    </source>
</evidence>
<organism evidence="6 7">
    <name type="scientific">Nocardioides zeicaulis</name>
    <dbReference type="NCBI Taxonomy" id="1776857"/>
    <lineage>
        <taxon>Bacteria</taxon>
        <taxon>Bacillati</taxon>
        <taxon>Actinomycetota</taxon>
        <taxon>Actinomycetes</taxon>
        <taxon>Propionibacteriales</taxon>
        <taxon>Nocardioidaceae</taxon>
        <taxon>Nocardioides</taxon>
    </lineage>
</organism>
<name>A0ABV6DYE1_9ACTN</name>
<keyword evidence="7" id="KW-1185">Reference proteome</keyword>
<dbReference type="PANTHER" id="PTHR30055">
    <property type="entry name" value="HTH-TYPE TRANSCRIPTIONAL REGULATOR RUTR"/>
    <property type="match status" value="1"/>
</dbReference>
<keyword evidence="1" id="KW-0805">Transcription regulation</keyword>
<feature type="DNA-binding region" description="H-T-H motif" evidence="4">
    <location>
        <begin position="40"/>
        <end position="59"/>
    </location>
</feature>
<evidence type="ECO:0000313" key="7">
    <source>
        <dbReference type="Proteomes" id="UP001589698"/>
    </source>
</evidence>
<proteinExistence type="predicted"/>
<feature type="domain" description="HTH tetR-type" evidence="5">
    <location>
        <begin position="17"/>
        <end position="77"/>
    </location>
</feature>
<evidence type="ECO:0000256" key="2">
    <source>
        <dbReference type="ARBA" id="ARBA00023125"/>
    </source>
</evidence>
<dbReference type="InterPro" id="IPR009057">
    <property type="entry name" value="Homeodomain-like_sf"/>
</dbReference>
<sequence>MTTPGATPAPRRPRWSPSTRDALVEVAERLFVEHGYAATSLDHVVGGADVTKGALYHHFSGKQAVFEAVFERVEQRATAAIAHATDGVDDPWARAGAGLRAFLDVVQEPAYRQVVVADGPAVLGRDRFREQEEASTYALVDDVVRSVLAAPQWGLEDELLDTFTRIFFGALSAAGVAVAASQDAAAAAARTEAAVGFILTGLREQLEAGRGPTSRS</sequence>
<dbReference type="PROSITE" id="PS01081">
    <property type="entry name" value="HTH_TETR_1"/>
    <property type="match status" value="1"/>
</dbReference>
<evidence type="ECO:0000256" key="4">
    <source>
        <dbReference type="PROSITE-ProRule" id="PRU00335"/>
    </source>
</evidence>
<dbReference type="RefSeq" id="WP_378517401.1">
    <property type="nucleotide sequence ID" value="NZ_CBCSDI010000011.1"/>
</dbReference>
<evidence type="ECO:0000256" key="1">
    <source>
        <dbReference type="ARBA" id="ARBA00023015"/>
    </source>
</evidence>
<dbReference type="SUPFAM" id="SSF46689">
    <property type="entry name" value="Homeodomain-like"/>
    <property type="match status" value="1"/>
</dbReference>
<comment type="caution">
    <text evidence="6">The sequence shown here is derived from an EMBL/GenBank/DDBJ whole genome shotgun (WGS) entry which is preliminary data.</text>
</comment>
<accession>A0ABV6DYE1</accession>
<gene>
    <name evidence="6" type="ORF">ACFFJG_04490</name>
</gene>
<dbReference type="Pfam" id="PF21351">
    <property type="entry name" value="TetR_C_41"/>
    <property type="match status" value="1"/>
</dbReference>
<evidence type="ECO:0000259" key="5">
    <source>
        <dbReference type="PROSITE" id="PS50977"/>
    </source>
</evidence>
<dbReference type="Proteomes" id="UP001589698">
    <property type="component" value="Unassembled WGS sequence"/>
</dbReference>